<comment type="similarity">
    <text evidence="1">Belongs to the Mediator complex subunit 25 family.</text>
</comment>
<dbReference type="GO" id="GO:0016592">
    <property type="term" value="C:mediator complex"/>
    <property type="evidence" value="ECO:0007669"/>
    <property type="project" value="TreeGrafter"/>
</dbReference>
<dbReference type="Pfam" id="PF11265">
    <property type="entry name" value="Med25_VWA"/>
    <property type="match status" value="1"/>
</dbReference>
<organism evidence="4 5">
    <name type="scientific">Glycine soja</name>
    <name type="common">Wild soybean</name>
    <dbReference type="NCBI Taxonomy" id="3848"/>
    <lineage>
        <taxon>Eukaryota</taxon>
        <taxon>Viridiplantae</taxon>
        <taxon>Streptophyta</taxon>
        <taxon>Embryophyta</taxon>
        <taxon>Tracheophyta</taxon>
        <taxon>Spermatophyta</taxon>
        <taxon>Magnoliopsida</taxon>
        <taxon>eudicotyledons</taxon>
        <taxon>Gunneridae</taxon>
        <taxon>Pentapetalae</taxon>
        <taxon>rosids</taxon>
        <taxon>fabids</taxon>
        <taxon>Fabales</taxon>
        <taxon>Fabaceae</taxon>
        <taxon>Papilionoideae</taxon>
        <taxon>50 kb inversion clade</taxon>
        <taxon>NPAAA clade</taxon>
        <taxon>indigoferoid/millettioid clade</taxon>
        <taxon>Phaseoleae</taxon>
        <taxon>Glycine</taxon>
        <taxon>Glycine subgen. Soja</taxon>
    </lineage>
</organism>
<feature type="domain" description="Mediator of RNA polymerase II transcription subunit 25 von Willebrand factor type A" evidence="3">
    <location>
        <begin position="138"/>
        <end position="243"/>
    </location>
</feature>
<name>A0A445LMG5_GLYSO</name>
<evidence type="ECO:0000313" key="5">
    <source>
        <dbReference type="Proteomes" id="UP000289340"/>
    </source>
</evidence>
<gene>
    <name evidence="4" type="ORF">D0Y65_003476</name>
</gene>
<sequence>MLPHVPILFVPNITSANLFSSALERVLLQLMARFHLWHDTSLAHLPLKFGAILTPYASTSFVNRRFRIFQSPMLRPPLFSVFSKATAFILPLIFWQRTFWLPILSLSPFAHGYLPCGTLNTSLYLGMFPNSQSGDPNQQNVDMHQHCILVAASNPYPLQTPIYVPQLQNLEQSETIDSFPGNRLYDAEAVAKAFPQFSISLSVICPKELPKIKGIYNAGNRNSKAADPPVLAKTPHFLILISEGFREAQGALKVGEGYSNSSESEKASTSALKIWVDAFVPSCSKMAPCNANSSAYISSHMNNKEYVVFQAMNPYGFRGHLEDKKKLLLQRLLFWINRELEIVALLQFLFGK</sequence>
<dbReference type="PANTHER" id="PTHR12433">
    <property type="entry name" value="MEDIATOR OF RNA POLYMERASE II TRANSCRIPTION SUBUNIT 25"/>
    <property type="match status" value="1"/>
</dbReference>
<reference evidence="4 5" key="1">
    <citation type="submission" date="2018-09" db="EMBL/GenBank/DDBJ databases">
        <title>A high-quality reference genome of wild soybean provides a powerful tool to mine soybean genomes.</title>
        <authorList>
            <person name="Xie M."/>
            <person name="Chung C.Y.L."/>
            <person name="Li M.-W."/>
            <person name="Wong F.-L."/>
            <person name="Chan T.-F."/>
            <person name="Lam H.-M."/>
        </authorList>
    </citation>
    <scope>NUCLEOTIDE SEQUENCE [LARGE SCALE GENOMIC DNA]</scope>
    <source>
        <strain evidence="5">cv. W05</strain>
        <tissue evidence="4">Hypocotyl of etiolated seedlings</tissue>
    </source>
</reference>
<evidence type="ECO:0000256" key="1">
    <source>
        <dbReference type="ARBA" id="ARBA00009102"/>
    </source>
</evidence>
<evidence type="ECO:0000313" key="4">
    <source>
        <dbReference type="EMBL" id="RZC24237.1"/>
    </source>
</evidence>
<evidence type="ECO:0000256" key="2">
    <source>
        <dbReference type="ARBA" id="ARBA00019694"/>
    </source>
</evidence>
<dbReference type="GO" id="GO:0005667">
    <property type="term" value="C:transcription regulator complex"/>
    <property type="evidence" value="ECO:0007669"/>
    <property type="project" value="TreeGrafter"/>
</dbReference>
<proteinExistence type="inferred from homology"/>
<dbReference type="InterPro" id="IPR021419">
    <property type="entry name" value="Mediator_Med25_VWA"/>
</dbReference>
<dbReference type="EMBL" id="QZWG01000002">
    <property type="protein sequence ID" value="RZC24237.1"/>
    <property type="molecule type" value="Genomic_DNA"/>
</dbReference>
<evidence type="ECO:0000259" key="3">
    <source>
        <dbReference type="Pfam" id="PF11265"/>
    </source>
</evidence>
<dbReference type="Proteomes" id="UP000289340">
    <property type="component" value="Chromosome 2"/>
</dbReference>
<dbReference type="PANTHER" id="PTHR12433:SF11">
    <property type="entry name" value="MEDIATOR OF RNA POLYMERASE II TRANSCRIPTION SUBUNIT 25"/>
    <property type="match status" value="1"/>
</dbReference>
<dbReference type="AlphaFoldDB" id="A0A445LMG5"/>
<comment type="caution">
    <text evidence="4">The sequence shown here is derived from an EMBL/GenBank/DDBJ whole genome shotgun (WGS) entry which is preliminary data.</text>
</comment>
<keyword evidence="5" id="KW-1185">Reference proteome</keyword>
<dbReference type="GO" id="GO:0045944">
    <property type="term" value="P:positive regulation of transcription by RNA polymerase II"/>
    <property type="evidence" value="ECO:0007669"/>
    <property type="project" value="TreeGrafter"/>
</dbReference>
<protein>
    <recommendedName>
        <fullName evidence="2">Mediator of RNA polymerase II transcription subunit 25</fullName>
    </recommendedName>
</protein>
<accession>A0A445LMG5</accession>